<name>A0A5J5FVC4_9BACL</name>
<organism evidence="7 8">
    <name type="scientific">Paenibacillus spiritus</name>
    <dbReference type="NCBI Taxonomy" id="2496557"/>
    <lineage>
        <taxon>Bacteria</taxon>
        <taxon>Bacillati</taxon>
        <taxon>Bacillota</taxon>
        <taxon>Bacilli</taxon>
        <taxon>Bacillales</taxon>
        <taxon>Paenibacillaceae</taxon>
        <taxon>Paenibacillus</taxon>
    </lineage>
</organism>
<dbReference type="Gene3D" id="3.40.50.300">
    <property type="entry name" value="P-loop containing nucleotide triphosphate hydrolases"/>
    <property type="match status" value="1"/>
</dbReference>
<dbReference type="GO" id="GO:0004713">
    <property type="term" value="F:protein tyrosine kinase activity"/>
    <property type="evidence" value="ECO:0007669"/>
    <property type="project" value="UniProtKB-KW"/>
</dbReference>
<comment type="caution">
    <text evidence="7">The sequence shown here is derived from an EMBL/GenBank/DDBJ whole genome shotgun (WGS) entry which is preliminary data.</text>
</comment>
<dbReference type="AlphaFoldDB" id="A0A5J5FVC4"/>
<dbReference type="OrthoDB" id="9794577at2"/>
<dbReference type="Proteomes" id="UP000367750">
    <property type="component" value="Unassembled WGS sequence"/>
</dbReference>
<evidence type="ECO:0000256" key="2">
    <source>
        <dbReference type="ARBA" id="ARBA00022741"/>
    </source>
</evidence>
<dbReference type="InterPro" id="IPR027417">
    <property type="entry name" value="P-loop_NTPase"/>
</dbReference>
<dbReference type="InterPro" id="IPR050445">
    <property type="entry name" value="Bact_polysacc_biosynth/exp"/>
</dbReference>
<evidence type="ECO:0000313" key="7">
    <source>
        <dbReference type="EMBL" id="KAA8997567.1"/>
    </source>
</evidence>
<dbReference type="SUPFAM" id="SSF52540">
    <property type="entry name" value="P-loop containing nucleoside triphosphate hydrolases"/>
    <property type="match status" value="1"/>
</dbReference>
<protein>
    <submittedName>
        <fullName evidence="7">CpsD/CapB family tyrosine-protein kinase</fullName>
    </submittedName>
</protein>
<evidence type="ECO:0000256" key="3">
    <source>
        <dbReference type="ARBA" id="ARBA00022777"/>
    </source>
</evidence>
<keyword evidence="3 7" id="KW-0418">Kinase</keyword>
<proteinExistence type="predicted"/>
<reference evidence="7 8" key="1">
    <citation type="submission" date="2019-09" db="EMBL/GenBank/DDBJ databases">
        <title>Bacillus ochoae sp. nov., Paenibacillus whitsoniae sp. nov., Paenibacillus spiritus sp. nov. Isolated from the Mars Exploration Rover during spacecraft assembly.</title>
        <authorList>
            <person name="Seuylemezian A."/>
            <person name="Vaishampayan P."/>
        </authorList>
    </citation>
    <scope>NUCLEOTIDE SEQUENCE [LARGE SCALE GENOMIC DNA]</scope>
    <source>
        <strain evidence="7 8">MER_111</strain>
    </source>
</reference>
<evidence type="ECO:0000259" key="6">
    <source>
        <dbReference type="Pfam" id="PF13614"/>
    </source>
</evidence>
<evidence type="ECO:0000313" key="8">
    <source>
        <dbReference type="Proteomes" id="UP000367750"/>
    </source>
</evidence>
<evidence type="ECO:0000256" key="1">
    <source>
        <dbReference type="ARBA" id="ARBA00022679"/>
    </source>
</evidence>
<dbReference type="Pfam" id="PF13614">
    <property type="entry name" value="AAA_31"/>
    <property type="match status" value="1"/>
</dbReference>
<accession>A0A5J5FVC4</accession>
<dbReference type="InterPro" id="IPR025669">
    <property type="entry name" value="AAA_dom"/>
</dbReference>
<evidence type="ECO:0000256" key="4">
    <source>
        <dbReference type="ARBA" id="ARBA00022840"/>
    </source>
</evidence>
<evidence type="ECO:0000256" key="5">
    <source>
        <dbReference type="ARBA" id="ARBA00023137"/>
    </source>
</evidence>
<keyword evidence="1" id="KW-0808">Transferase</keyword>
<sequence>MSILGRKESSATKADAGKYLITAANPDSALAEQYRTVRNRIRTALGEAGSIRFVVSSPLPGEGKTTSALNLAVSFAGSGGKVLLIDTHFRRPGLAALLDAKSWPGLTDGLTGNGKLNELVQETGLERIDVLAAGSPLPGTGDLLNHPDLAEFLEWAAEAYPVVIIDAPAVLDSSAAVMLAGRCDGCVLVLHEGRTGVQKVQEAKRVLELGKARLIGAVLNRSK</sequence>
<keyword evidence="4" id="KW-0067">ATP-binding</keyword>
<dbReference type="EMBL" id="VYKK01000029">
    <property type="protein sequence ID" value="KAA8997567.1"/>
    <property type="molecule type" value="Genomic_DNA"/>
</dbReference>
<dbReference type="InterPro" id="IPR005702">
    <property type="entry name" value="Wzc-like_C"/>
</dbReference>
<keyword evidence="5" id="KW-0829">Tyrosine-protein kinase</keyword>
<keyword evidence="8" id="KW-1185">Reference proteome</keyword>
<dbReference type="PANTHER" id="PTHR32309">
    <property type="entry name" value="TYROSINE-PROTEIN KINASE"/>
    <property type="match status" value="1"/>
</dbReference>
<dbReference type="PANTHER" id="PTHR32309:SF31">
    <property type="entry name" value="CAPSULAR EXOPOLYSACCHARIDE FAMILY"/>
    <property type="match status" value="1"/>
</dbReference>
<dbReference type="GO" id="GO:0005524">
    <property type="term" value="F:ATP binding"/>
    <property type="evidence" value="ECO:0007669"/>
    <property type="project" value="UniProtKB-KW"/>
</dbReference>
<feature type="domain" description="AAA" evidence="6">
    <location>
        <begin position="61"/>
        <end position="180"/>
    </location>
</feature>
<gene>
    <name evidence="7" type="ORF">F4V43_17555</name>
</gene>
<dbReference type="CDD" id="cd05387">
    <property type="entry name" value="BY-kinase"/>
    <property type="match status" value="1"/>
</dbReference>
<dbReference type="NCBIfam" id="TIGR01007">
    <property type="entry name" value="eps_fam"/>
    <property type="match status" value="1"/>
</dbReference>
<keyword evidence="2" id="KW-0547">Nucleotide-binding</keyword>